<dbReference type="SMART" id="SM00028">
    <property type="entry name" value="TPR"/>
    <property type="match status" value="3"/>
</dbReference>
<organism evidence="5 6">
    <name type="scientific">Eiseniibacteriota bacterium</name>
    <dbReference type="NCBI Taxonomy" id="2212470"/>
    <lineage>
        <taxon>Bacteria</taxon>
        <taxon>Candidatus Eiseniibacteriota</taxon>
    </lineage>
</organism>
<keyword evidence="4" id="KW-0812">Transmembrane</keyword>
<feature type="transmembrane region" description="Helical" evidence="4">
    <location>
        <begin position="325"/>
        <end position="344"/>
    </location>
</feature>
<feature type="transmembrane region" description="Helical" evidence="4">
    <location>
        <begin position="119"/>
        <end position="136"/>
    </location>
</feature>
<comment type="caution">
    <text evidence="5">The sequence shown here is derived from an EMBL/GenBank/DDBJ whole genome shotgun (WGS) entry which is preliminary data.</text>
</comment>
<dbReference type="InterPro" id="IPR019734">
    <property type="entry name" value="TPR_rpt"/>
</dbReference>
<dbReference type="Proteomes" id="UP000777784">
    <property type="component" value="Unassembled WGS sequence"/>
</dbReference>
<keyword evidence="1" id="KW-0677">Repeat</keyword>
<keyword evidence="4" id="KW-1133">Transmembrane helix</keyword>
<dbReference type="Gene3D" id="1.25.40.10">
    <property type="entry name" value="Tetratricopeptide repeat domain"/>
    <property type="match status" value="1"/>
</dbReference>
<keyword evidence="4" id="KW-0472">Membrane</keyword>
<reference evidence="5" key="1">
    <citation type="submission" date="2021-05" db="EMBL/GenBank/DDBJ databases">
        <title>Energy efficiency and biological interactions define the core microbiome of deep oligotrophic groundwater.</title>
        <authorList>
            <person name="Mehrshad M."/>
            <person name="Lopez-Fernandez M."/>
            <person name="Bell E."/>
            <person name="Bernier-Latmani R."/>
            <person name="Bertilsson S."/>
            <person name="Dopson M."/>
        </authorList>
    </citation>
    <scope>NUCLEOTIDE SEQUENCE</scope>
    <source>
        <strain evidence="5">Modern_marine.mb.64</strain>
    </source>
</reference>
<feature type="transmembrane region" description="Helical" evidence="4">
    <location>
        <begin position="142"/>
        <end position="162"/>
    </location>
</feature>
<feature type="transmembrane region" description="Helical" evidence="4">
    <location>
        <begin position="296"/>
        <end position="319"/>
    </location>
</feature>
<evidence type="ECO:0000256" key="3">
    <source>
        <dbReference type="PROSITE-ProRule" id="PRU00339"/>
    </source>
</evidence>
<dbReference type="GO" id="GO:0000030">
    <property type="term" value="F:mannosyltransferase activity"/>
    <property type="evidence" value="ECO:0007669"/>
    <property type="project" value="TreeGrafter"/>
</dbReference>
<dbReference type="AlphaFoldDB" id="A0A948W5M0"/>
<protein>
    <submittedName>
        <fullName evidence="5">Tetratricopeptide repeat protein</fullName>
    </submittedName>
</protein>
<dbReference type="PANTHER" id="PTHR44227">
    <property type="match status" value="1"/>
</dbReference>
<keyword evidence="2 3" id="KW-0802">TPR repeat</keyword>
<feature type="transmembrane region" description="Helical" evidence="4">
    <location>
        <begin position="356"/>
        <end position="375"/>
    </location>
</feature>
<dbReference type="PANTHER" id="PTHR44227:SF3">
    <property type="entry name" value="PROTEIN O-MANNOSYL-TRANSFERASE TMTC4"/>
    <property type="match status" value="1"/>
</dbReference>
<dbReference type="GO" id="GO:0035269">
    <property type="term" value="P:protein O-linked glycosylation via mannose"/>
    <property type="evidence" value="ECO:0007669"/>
    <property type="project" value="TreeGrafter"/>
</dbReference>
<evidence type="ECO:0000256" key="4">
    <source>
        <dbReference type="SAM" id="Phobius"/>
    </source>
</evidence>
<evidence type="ECO:0000256" key="2">
    <source>
        <dbReference type="ARBA" id="ARBA00022803"/>
    </source>
</evidence>
<accession>A0A948W5M0</accession>
<sequence length="682" mass="76230">MDKANRRWIPWLGVLLAAAAVIPFLSTLGHDFTWDDHTIIERNPGTDPGTPLAESLLAPYWPPPRESGLYRPIPILTYRLGRTLWGLHPAGFHALNILLHLLTTLALFRLLLYLFSSKDLFPAAAASFLFAVHPLHTEAIAGIVGTSELWAALWGILAAFFWIRASRKAPRYTLLLAWLCWILALASKESSAGWLLIGLAYRIGLLPRMEGSTIRSRRFLDTGMVLIFFGFLLLRAHVLGSIIGLSPPSLVDNPLVNLSLIERIPAAAGLWLKGFFRLLWPFHLMPDASFAQTRPAITLPLDIIATALLLGITLTAMFRGRRGELWAWGWIAGIATQSLTMNILFPIGTCYAERLFYTPSAGYLVALVSLAAAAGRRFHLPTPTLRHPALWIPVAGWVILLGVLSHRQARIWADDLTLFQYAARVAPKSVKAQTNLAVQEWHREDLDAAEKSVRRALEIKADYPAADLLMARIENKRGEQEGALQRVRETLATEPQYMEGWVFLGGLYIERDELAEALSAYTRAHQIDPGAIDPRVGIASAYAGLKRWSEALPWWEEAHRLDPGRQDLLYPYGVTLWREGRPDEAQVIWREALAGGNRDPEMLNDFAWLLLERKQDLEMAEGMAREAVRERDDPNFVDTLVRLLVARGRAAAADSLVRAAESSGIGPEWTGRWKDLLTAPPR</sequence>
<evidence type="ECO:0000313" key="6">
    <source>
        <dbReference type="Proteomes" id="UP000777784"/>
    </source>
</evidence>
<name>A0A948W5M0_UNCEI</name>
<feature type="transmembrane region" description="Helical" evidence="4">
    <location>
        <begin position="387"/>
        <end position="404"/>
    </location>
</feature>
<feature type="transmembrane region" description="Helical" evidence="4">
    <location>
        <begin position="219"/>
        <end position="244"/>
    </location>
</feature>
<evidence type="ECO:0000256" key="1">
    <source>
        <dbReference type="ARBA" id="ARBA00022737"/>
    </source>
</evidence>
<dbReference type="GO" id="GO:0030968">
    <property type="term" value="P:endoplasmic reticulum unfolded protein response"/>
    <property type="evidence" value="ECO:0007669"/>
    <property type="project" value="TreeGrafter"/>
</dbReference>
<dbReference type="PROSITE" id="PS50005">
    <property type="entry name" value="TPR"/>
    <property type="match status" value="1"/>
</dbReference>
<dbReference type="SUPFAM" id="SSF48452">
    <property type="entry name" value="TPR-like"/>
    <property type="match status" value="1"/>
</dbReference>
<dbReference type="InterPro" id="IPR011990">
    <property type="entry name" value="TPR-like_helical_dom_sf"/>
</dbReference>
<dbReference type="EMBL" id="JAHJDP010000012">
    <property type="protein sequence ID" value="MBU2689726.1"/>
    <property type="molecule type" value="Genomic_DNA"/>
</dbReference>
<feature type="transmembrane region" description="Helical" evidence="4">
    <location>
        <begin position="90"/>
        <end position="112"/>
    </location>
</feature>
<dbReference type="InterPro" id="IPR052346">
    <property type="entry name" value="O-mannosyl-transferase_TMTC"/>
</dbReference>
<proteinExistence type="predicted"/>
<feature type="repeat" description="TPR" evidence="3">
    <location>
        <begin position="498"/>
        <end position="531"/>
    </location>
</feature>
<gene>
    <name evidence="5" type="ORF">KJ970_02285</name>
</gene>
<evidence type="ECO:0000313" key="5">
    <source>
        <dbReference type="EMBL" id="MBU2689726.1"/>
    </source>
</evidence>
<dbReference type="Pfam" id="PF13429">
    <property type="entry name" value="TPR_15"/>
    <property type="match status" value="1"/>
</dbReference>